<proteinExistence type="predicted"/>
<evidence type="ECO:0000256" key="3">
    <source>
        <dbReference type="ARBA" id="ARBA00022692"/>
    </source>
</evidence>
<evidence type="ECO:0000313" key="8">
    <source>
        <dbReference type="Proteomes" id="UP000274515"/>
    </source>
</evidence>
<evidence type="ECO:0000256" key="5">
    <source>
        <dbReference type="ARBA" id="ARBA00023136"/>
    </source>
</evidence>
<evidence type="ECO:0000313" key="7">
    <source>
        <dbReference type="EMBL" id="RRO14687.1"/>
    </source>
</evidence>
<gene>
    <name evidence="7" type="ORF">EIL87_18220</name>
</gene>
<feature type="transmembrane region" description="Helical" evidence="6">
    <location>
        <begin position="113"/>
        <end position="135"/>
    </location>
</feature>
<dbReference type="EMBL" id="RSAA01000017">
    <property type="protein sequence ID" value="RRO14687.1"/>
    <property type="molecule type" value="Genomic_DNA"/>
</dbReference>
<sequence>MTGMPSEESTSEDGRHEAVGDEFARHARSAWGTTLVRALSTAEYALLVLISSVLLVLAAGILVAAVISVVESQGSWQEQFISLIEELLLVLIVLEIYITVMHHLRGGRLRLEPFIIVAVIAVVRHILSIVIRLTFPGAPPVSHDQLVELSINSGAVVVLVAALALARWSSRRPPDR</sequence>
<feature type="transmembrane region" description="Helical" evidence="6">
    <location>
        <begin position="147"/>
        <end position="166"/>
    </location>
</feature>
<evidence type="ECO:0000256" key="4">
    <source>
        <dbReference type="ARBA" id="ARBA00022989"/>
    </source>
</evidence>
<dbReference type="Proteomes" id="UP000274515">
    <property type="component" value="Unassembled WGS sequence"/>
</dbReference>
<organism evidence="7 8">
    <name type="scientific">Saccharopolyspora rhizosphaerae</name>
    <dbReference type="NCBI Taxonomy" id="2492662"/>
    <lineage>
        <taxon>Bacteria</taxon>
        <taxon>Bacillati</taxon>
        <taxon>Actinomycetota</taxon>
        <taxon>Actinomycetes</taxon>
        <taxon>Pseudonocardiales</taxon>
        <taxon>Pseudonocardiaceae</taxon>
        <taxon>Saccharopolyspora</taxon>
    </lineage>
</organism>
<evidence type="ECO:0000256" key="6">
    <source>
        <dbReference type="SAM" id="Phobius"/>
    </source>
</evidence>
<evidence type="ECO:0000256" key="1">
    <source>
        <dbReference type="ARBA" id="ARBA00004651"/>
    </source>
</evidence>
<keyword evidence="8" id="KW-1185">Reference proteome</keyword>
<dbReference type="InterPro" id="IPR020948">
    <property type="entry name" value="P_starv_induced_PsiE-like"/>
</dbReference>
<dbReference type="OrthoDB" id="3386959at2"/>
<evidence type="ECO:0008006" key="9">
    <source>
        <dbReference type="Google" id="ProtNLM"/>
    </source>
</evidence>
<dbReference type="Pfam" id="PF06146">
    <property type="entry name" value="PsiE"/>
    <property type="match status" value="1"/>
</dbReference>
<feature type="transmembrane region" description="Helical" evidence="6">
    <location>
        <begin position="44"/>
        <end position="68"/>
    </location>
</feature>
<name>A0A426JNT7_9PSEU</name>
<dbReference type="RefSeq" id="WP_125091772.1">
    <property type="nucleotide sequence ID" value="NZ_RSAA01000017.1"/>
</dbReference>
<feature type="transmembrane region" description="Helical" evidence="6">
    <location>
        <begin position="80"/>
        <end position="101"/>
    </location>
</feature>
<keyword evidence="5 6" id="KW-0472">Membrane</keyword>
<protein>
    <recommendedName>
        <fullName evidence="9">Phosphate-starvation-inducible E-like protein</fullName>
    </recommendedName>
</protein>
<dbReference type="GO" id="GO:0005886">
    <property type="term" value="C:plasma membrane"/>
    <property type="evidence" value="ECO:0007669"/>
    <property type="project" value="UniProtKB-SubCell"/>
</dbReference>
<accession>A0A426JNT7</accession>
<dbReference type="AlphaFoldDB" id="A0A426JNT7"/>
<reference evidence="7 8" key="1">
    <citation type="submission" date="2018-11" db="EMBL/GenBank/DDBJ databases">
        <title>Saccharopolyspora rhizosphaerae sp. nov., an actinomycete isolated from rhizosphere soil in Thailand.</title>
        <authorList>
            <person name="Intra B."/>
            <person name="Euanorasetr J."/>
            <person name="Take A."/>
            <person name="Inahashi Y."/>
            <person name="Mori M."/>
            <person name="Panbangred W."/>
            <person name="Matsumoto A."/>
        </authorList>
    </citation>
    <scope>NUCLEOTIDE SEQUENCE [LARGE SCALE GENOMIC DNA]</scope>
    <source>
        <strain evidence="7 8">H219</strain>
    </source>
</reference>
<comment type="subcellular location">
    <subcellularLocation>
        <location evidence="1">Cell membrane</location>
        <topology evidence="1">Multi-pass membrane protein</topology>
    </subcellularLocation>
</comment>
<keyword evidence="4 6" id="KW-1133">Transmembrane helix</keyword>
<keyword evidence="2" id="KW-1003">Cell membrane</keyword>
<evidence type="ECO:0000256" key="2">
    <source>
        <dbReference type="ARBA" id="ARBA00022475"/>
    </source>
</evidence>
<comment type="caution">
    <text evidence="7">The sequence shown here is derived from an EMBL/GenBank/DDBJ whole genome shotgun (WGS) entry which is preliminary data.</text>
</comment>
<keyword evidence="3 6" id="KW-0812">Transmembrane</keyword>